<protein>
    <submittedName>
        <fullName evidence="7">Putative ABC transport system permease protein</fullName>
    </submittedName>
</protein>
<proteinExistence type="inferred from homology"/>
<comment type="similarity">
    <text evidence="2">Belongs to the UPF0014 family.</text>
</comment>
<evidence type="ECO:0000256" key="6">
    <source>
        <dbReference type="SAM" id="Phobius"/>
    </source>
</evidence>
<evidence type="ECO:0000256" key="5">
    <source>
        <dbReference type="ARBA" id="ARBA00023136"/>
    </source>
</evidence>
<evidence type="ECO:0000256" key="1">
    <source>
        <dbReference type="ARBA" id="ARBA00004141"/>
    </source>
</evidence>
<evidence type="ECO:0000256" key="2">
    <source>
        <dbReference type="ARBA" id="ARBA00005268"/>
    </source>
</evidence>
<evidence type="ECO:0000313" key="8">
    <source>
        <dbReference type="Proteomes" id="UP000319514"/>
    </source>
</evidence>
<feature type="transmembrane region" description="Helical" evidence="6">
    <location>
        <begin position="211"/>
        <end position="229"/>
    </location>
</feature>
<feature type="transmembrane region" description="Helical" evidence="6">
    <location>
        <begin position="142"/>
        <end position="162"/>
    </location>
</feature>
<feature type="transmembrane region" description="Helical" evidence="6">
    <location>
        <begin position="30"/>
        <end position="48"/>
    </location>
</feature>
<keyword evidence="3 6" id="KW-0812">Transmembrane</keyword>
<evidence type="ECO:0000256" key="4">
    <source>
        <dbReference type="ARBA" id="ARBA00022989"/>
    </source>
</evidence>
<feature type="transmembrane region" description="Helical" evidence="6">
    <location>
        <begin position="235"/>
        <end position="261"/>
    </location>
</feature>
<dbReference type="AlphaFoldDB" id="A0A542ZKG4"/>
<evidence type="ECO:0000256" key="3">
    <source>
        <dbReference type="ARBA" id="ARBA00022692"/>
    </source>
</evidence>
<dbReference type="Pfam" id="PF03649">
    <property type="entry name" value="UPF0014"/>
    <property type="match status" value="1"/>
</dbReference>
<name>A0A542ZKG4_9MICO</name>
<comment type="subcellular location">
    <subcellularLocation>
        <location evidence="1">Membrane</location>
        <topology evidence="1">Multi-pass membrane protein</topology>
    </subcellularLocation>
</comment>
<evidence type="ECO:0000313" key="7">
    <source>
        <dbReference type="EMBL" id="TQL60843.1"/>
    </source>
</evidence>
<dbReference type="InterPro" id="IPR005226">
    <property type="entry name" value="UPF0014_fam"/>
</dbReference>
<reference evidence="7 8" key="1">
    <citation type="submission" date="2019-06" db="EMBL/GenBank/DDBJ databases">
        <title>Sequencing the genomes of 1000 actinobacteria strains.</title>
        <authorList>
            <person name="Klenk H.-P."/>
        </authorList>
    </citation>
    <scope>NUCLEOTIDE SEQUENCE [LARGE SCALE GENOMIC DNA]</scope>
    <source>
        <strain evidence="7 8">DSM 18082</strain>
    </source>
</reference>
<dbReference type="Proteomes" id="UP000319514">
    <property type="component" value="Unassembled WGS sequence"/>
</dbReference>
<dbReference type="EMBL" id="VFOQ01000001">
    <property type="protein sequence ID" value="TQL60843.1"/>
    <property type="molecule type" value="Genomic_DNA"/>
</dbReference>
<keyword evidence="5 6" id="KW-0472">Membrane</keyword>
<organism evidence="7 8">
    <name type="scientific">Oryzihumus leptocrescens</name>
    <dbReference type="NCBI Taxonomy" id="297536"/>
    <lineage>
        <taxon>Bacteria</taxon>
        <taxon>Bacillati</taxon>
        <taxon>Actinomycetota</taxon>
        <taxon>Actinomycetes</taxon>
        <taxon>Micrococcales</taxon>
        <taxon>Intrasporangiaceae</taxon>
        <taxon>Oryzihumus</taxon>
    </lineage>
</organism>
<dbReference type="GO" id="GO:0005886">
    <property type="term" value="C:plasma membrane"/>
    <property type="evidence" value="ECO:0007669"/>
    <property type="project" value="TreeGrafter"/>
</dbReference>
<keyword evidence="8" id="KW-1185">Reference proteome</keyword>
<accession>A0A542ZKG4</accession>
<sequence>MRRVIHAPAGMPTGHLTSQALVSVEGTGGLLRLAAVVVVCTGLAALINVRGGLGHARDDLVAAGRATLQLALVGLVIAAVLRSWALTSAFLLVMFGVASLTAGRRLAASGRWWVAGLPVLAGAAPVVAGLLASGLVPLRPIAVVPIAGILIGNAMTATTLAGRRALDALQNRAGEYDAALSIGLLDRDAALLVARDDAALALVPGLDQTRTVGLVTLPGAFVGMLLGGASPLQAAAVQLVVLVALLLVQSVAVLVTVELVARGLIARSPARA</sequence>
<dbReference type="PANTHER" id="PTHR30028">
    <property type="entry name" value="UPF0014 INNER MEMBRANE PROTEIN YBBM-RELATED"/>
    <property type="match status" value="1"/>
</dbReference>
<gene>
    <name evidence="7" type="ORF">FB474_2243</name>
</gene>
<keyword evidence="4 6" id="KW-1133">Transmembrane helix</keyword>
<comment type="caution">
    <text evidence="7">The sequence shown here is derived from an EMBL/GenBank/DDBJ whole genome shotgun (WGS) entry which is preliminary data.</text>
</comment>
<feature type="transmembrane region" description="Helical" evidence="6">
    <location>
        <begin position="114"/>
        <end position="136"/>
    </location>
</feature>
<dbReference type="PANTHER" id="PTHR30028:SF0">
    <property type="entry name" value="PROTEIN ALUMINUM SENSITIVE 3"/>
    <property type="match status" value="1"/>
</dbReference>